<sequence>MKSLPEEPEKPLRDDCCGGGSCCPCIWDVYYEKLAKWKEAKREFEKLANNESSDTRSPD</sequence>
<gene>
    <name evidence="2" type="ORF">METZ01_LOCUS511162</name>
</gene>
<protein>
    <recommendedName>
        <fullName evidence="1">Oxidoreductase-like domain-containing protein</fullName>
    </recommendedName>
</protein>
<feature type="domain" description="Oxidoreductase-like" evidence="1">
    <location>
        <begin position="4"/>
        <end position="45"/>
    </location>
</feature>
<dbReference type="InterPro" id="IPR019180">
    <property type="entry name" value="Oxidoreductase-like_N"/>
</dbReference>
<reference evidence="2" key="1">
    <citation type="submission" date="2018-05" db="EMBL/GenBank/DDBJ databases">
        <authorList>
            <person name="Lanie J.A."/>
            <person name="Ng W.-L."/>
            <person name="Kazmierczak K.M."/>
            <person name="Andrzejewski T.M."/>
            <person name="Davidsen T.M."/>
            <person name="Wayne K.J."/>
            <person name="Tettelin H."/>
            <person name="Glass J.I."/>
            <person name="Rusch D."/>
            <person name="Podicherti R."/>
            <person name="Tsui H.-C.T."/>
            <person name="Winkler M.E."/>
        </authorList>
    </citation>
    <scope>NUCLEOTIDE SEQUENCE</scope>
</reference>
<proteinExistence type="predicted"/>
<dbReference type="AlphaFoldDB" id="A0A383EQE2"/>
<accession>A0A383EQE2</accession>
<name>A0A383EQE2_9ZZZZ</name>
<dbReference type="Pfam" id="PF09791">
    <property type="entry name" value="Oxidored-like"/>
    <property type="match status" value="1"/>
</dbReference>
<dbReference type="EMBL" id="UINC01227429">
    <property type="protein sequence ID" value="SVE58308.1"/>
    <property type="molecule type" value="Genomic_DNA"/>
</dbReference>
<evidence type="ECO:0000259" key="1">
    <source>
        <dbReference type="Pfam" id="PF09791"/>
    </source>
</evidence>
<organism evidence="2">
    <name type="scientific">marine metagenome</name>
    <dbReference type="NCBI Taxonomy" id="408172"/>
    <lineage>
        <taxon>unclassified sequences</taxon>
        <taxon>metagenomes</taxon>
        <taxon>ecological metagenomes</taxon>
    </lineage>
</organism>
<evidence type="ECO:0000313" key="2">
    <source>
        <dbReference type="EMBL" id="SVE58308.1"/>
    </source>
</evidence>